<evidence type="ECO:0000313" key="1">
    <source>
        <dbReference type="EMBL" id="GIY69079.1"/>
    </source>
</evidence>
<accession>A0AAV4VHK2</accession>
<name>A0AAV4VHK2_CAEEX</name>
<gene>
    <name evidence="1" type="ORF">CEXT_796421</name>
</gene>
<reference evidence="1 2" key="1">
    <citation type="submission" date="2021-06" db="EMBL/GenBank/DDBJ databases">
        <title>Caerostris extrusa draft genome.</title>
        <authorList>
            <person name="Kono N."/>
            <person name="Arakawa K."/>
        </authorList>
    </citation>
    <scope>NUCLEOTIDE SEQUENCE [LARGE SCALE GENOMIC DNA]</scope>
</reference>
<protein>
    <submittedName>
        <fullName evidence="1">Uncharacterized protein</fullName>
    </submittedName>
</protein>
<organism evidence="1 2">
    <name type="scientific">Caerostris extrusa</name>
    <name type="common">Bark spider</name>
    <name type="synonym">Caerostris bankana</name>
    <dbReference type="NCBI Taxonomy" id="172846"/>
    <lineage>
        <taxon>Eukaryota</taxon>
        <taxon>Metazoa</taxon>
        <taxon>Ecdysozoa</taxon>
        <taxon>Arthropoda</taxon>
        <taxon>Chelicerata</taxon>
        <taxon>Arachnida</taxon>
        <taxon>Araneae</taxon>
        <taxon>Araneomorphae</taxon>
        <taxon>Entelegynae</taxon>
        <taxon>Araneoidea</taxon>
        <taxon>Araneidae</taxon>
        <taxon>Caerostris</taxon>
    </lineage>
</organism>
<proteinExistence type="predicted"/>
<comment type="caution">
    <text evidence="1">The sequence shown here is derived from an EMBL/GenBank/DDBJ whole genome shotgun (WGS) entry which is preliminary data.</text>
</comment>
<dbReference type="Proteomes" id="UP001054945">
    <property type="component" value="Unassembled WGS sequence"/>
</dbReference>
<keyword evidence="2" id="KW-1185">Reference proteome</keyword>
<dbReference type="AlphaFoldDB" id="A0AAV4VHK2"/>
<sequence>MVIQSTGVNAGMVTNSYLTEEDFISDLIFHCDHNFFLRFTSGLTVGLLGCCQYHSKFFSQHKELQVELSLSDCFTTEVFVCEIYYSVEIFT</sequence>
<dbReference type="EMBL" id="BPLR01014483">
    <property type="protein sequence ID" value="GIY69079.1"/>
    <property type="molecule type" value="Genomic_DNA"/>
</dbReference>
<evidence type="ECO:0000313" key="2">
    <source>
        <dbReference type="Proteomes" id="UP001054945"/>
    </source>
</evidence>